<evidence type="ECO:0000256" key="7">
    <source>
        <dbReference type="PIRSR" id="PIRSR000898-1"/>
    </source>
</evidence>
<keyword evidence="8" id="KW-1015">Disulfide bond</keyword>
<accession>A0A6B9CM84</accession>
<protein>
    <recommendedName>
        <fullName evidence="3 6">Tartrate-resistant acid phosphatase type 5</fullName>
        <ecNumber evidence="2 6">3.1.3.2</ecNumber>
    </recommendedName>
</protein>
<dbReference type="CDD" id="cd07378">
    <property type="entry name" value="MPP_ACP5"/>
    <property type="match status" value="1"/>
</dbReference>
<feature type="binding site" evidence="7">
    <location>
        <position position="250"/>
    </location>
    <ligand>
        <name>Fe cation</name>
        <dbReference type="ChEBI" id="CHEBI:24875"/>
        <label>2</label>
    </ligand>
</feature>
<feature type="binding site" evidence="7">
    <location>
        <position position="40"/>
    </location>
    <ligand>
        <name>Fe cation</name>
        <dbReference type="ChEBI" id="CHEBI:24875"/>
        <label>1</label>
    </ligand>
</feature>
<dbReference type="PANTHER" id="PTHR10161:SF14">
    <property type="entry name" value="TARTRATE-RESISTANT ACID PHOSPHATASE TYPE 5"/>
    <property type="match status" value="1"/>
</dbReference>
<reference evidence="11" key="1">
    <citation type="submission" date="2019-05" db="EMBL/GenBank/DDBJ databases">
        <authorList>
            <person name="Ma K."/>
        </authorList>
    </citation>
    <scope>NUCLEOTIDE SEQUENCE</scope>
</reference>
<dbReference type="InterPro" id="IPR024927">
    <property type="entry name" value="Acid_PPase"/>
</dbReference>
<feature type="binding site" evidence="7">
    <location>
        <position position="116"/>
    </location>
    <ligand>
        <name>Fe cation</name>
        <dbReference type="ChEBI" id="CHEBI:24875"/>
        <label>2</label>
    </ligand>
</feature>
<proteinExistence type="evidence at transcript level"/>
<gene>
    <name evidence="11" type="primary">tracp</name>
</gene>
<feature type="binding site" evidence="7">
    <location>
        <position position="78"/>
    </location>
    <ligand>
        <name>Fe cation</name>
        <dbReference type="ChEBI" id="CHEBI:24875"/>
        <label>1</label>
    </ligand>
</feature>
<feature type="binding site" evidence="7">
    <location>
        <position position="81"/>
    </location>
    <ligand>
        <name>Fe cation</name>
        <dbReference type="ChEBI" id="CHEBI:24875"/>
        <label>1</label>
    </ligand>
</feature>
<feature type="disulfide bond" evidence="8">
    <location>
        <begin position="168"/>
        <end position="229"/>
    </location>
</feature>
<dbReference type="Pfam" id="PF00149">
    <property type="entry name" value="Metallophos"/>
    <property type="match status" value="1"/>
</dbReference>
<dbReference type="SUPFAM" id="SSF56300">
    <property type="entry name" value="Metallo-dependent phosphatases"/>
    <property type="match status" value="1"/>
</dbReference>
<dbReference type="GlyCosmos" id="A0A6B9CM84">
    <property type="glycosylation" value="1 site, No reported glycans"/>
</dbReference>
<dbReference type="InterPro" id="IPR051558">
    <property type="entry name" value="Metallophosphoesterase_PAP"/>
</dbReference>
<dbReference type="FunFam" id="3.60.21.10:FF:000062">
    <property type="entry name" value="Tartrate-resistant acid phosphatase type 5"/>
    <property type="match status" value="1"/>
</dbReference>
<feature type="binding site" evidence="7">
    <location>
        <position position="215"/>
    </location>
    <ligand>
        <name>Fe cation</name>
        <dbReference type="ChEBI" id="CHEBI:24875"/>
        <label>2</label>
    </ligand>
</feature>
<evidence type="ECO:0000256" key="3">
    <source>
        <dbReference type="ARBA" id="ARBA00015822"/>
    </source>
</evidence>
<keyword evidence="5 6" id="KW-0378">Hydrolase</keyword>
<evidence type="ECO:0000256" key="2">
    <source>
        <dbReference type="ARBA" id="ARBA00012646"/>
    </source>
</evidence>
<dbReference type="GO" id="GO:0046872">
    <property type="term" value="F:metal ion binding"/>
    <property type="evidence" value="ECO:0007669"/>
    <property type="project" value="UniProtKB-KW"/>
</dbReference>
<evidence type="ECO:0000256" key="4">
    <source>
        <dbReference type="ARBA" id="ARBA00022729"/>
    </source>
</evidence>
<dbReference type="InterPro" id="IPR029052">
    <property type="entry name" value="Metallo-depent_PP-like"/>
</dbReference>
<organism evidence="11">
    <name type="scientific">Dugesia japonica</name>
    <name type="common">Planarian</name>
    <dbReference type="NCBI Taxonomy" id="6161"/>
    <lineage>
        <taxon>Eukaryota</taxon>
        <taxon>Metazoa</taxon>
        <taxon>Spiralia</taxon>
        <taxon>Lophotrochozoa</taxon>
        <taxon>Platyhelminthes</taxon>
        <taxon>Rhabditophora</taxon>
        <taxon>Seriata</taxon>
        <taxon>Tricladida</taxon>
        <taxon>Continenticola</taxon>
        <taxon>Geoplanoidea</taxon>
        <taxon>Dugesiidae</taxon>
        <taxon>Dugesia</taxon>
    </lineage>
</organism>
<dbReference type="EMBL" id="MK913418">
    <property type="protein sequence ID" value="QGW52010.1"/>
    <property type="molecule type" value="mRNA"/>
</dbReference>
<evidence type="ECO:0000256" key="1">
    <source>
        <dbReference type="ARBA" id="ARBA00000032"/>
    </source>
</evidence>
<comment type="catalytic activity">
    <reaction evidence="1 6">
        <text>a phosphate monoester + H2O = an alcohol + phosphate</text>
        <dbReference type="Rhea" id="RHEA:15017"/>
        <dbReference type="ChEBI" id="CHEBI:15377"/>
        <dbReference type="ChEBI" id="CHEBI:30879"/>
        <dbReference type="ChEBI" id="CHEBI:43474"/>
        <dbReference type="ChEBI" id="CHEBI:67140"/>
        <dbReference type="EC" id="3.1.3.2"/>
    </reaction>
</comment>
<comment type="cofactor">
    <cofactor evidence="7">
        <name>Fe cation</name>
        <dbReference type="ChEBI" id="CHEBI:24875"/>
    </cofactor>
    <text evidence="7">Binds 2 iron ions per subunit.</text>
</comment>
<sequence length="337" mass="39089">MKTSINVSNIYLLVFLFVIFFFKCHGQIYKDNIHFFVIGDWGGIPDPPYSTDIEKKTSREMIKLANSMQIDFLLALGDNFYYSGVESEYDSRFQTTFESVFNNSDLYFPWYVIAGNHDWRGNVSGQIHYSNHSKRWKFPNYFYNIEKSLPSDSNTKLAIIMIDTVILCGHSGSDFFQADKFIPVVDYIISESYWKFIEIQLEKYRMYSYIIVAGHYPVWSVGNHGPTKCLVNKLDKLLKKYNVSAYMNGHDHTLEYIKVPYGSNQSMNYFTIGASNFFDNSVEHNNSIPKNSLKFHWFNGHRHGGLASVSVSKSFLTINLMSSKNQTLYTTKIKPRL</sequence>
<dbReference type="PIRSF" id="PIRSF000898">
    <property type="entry name" value="Acid_Ptase_5"/>
    <property type="match status" value="1"/>
</dbReference>
<evidence type="ECO:0000256" key="8">
    <source>
        <dbReference type="PIRSR" id="PIRSR000898-2"/>
    </source>
</evidence>
<feature type="binding site" evidence="7">
    <location>
        <position position="252"/>
    </location>
    <ligand>
        <name>Fe cation</name>
        <dbReference type="ChEBI" id="CHEBI:24875"/>
        <label>1</label>
    </ligand>
</feature>
<dbReference type="EC" id="3.1.3.2" evidence="2 6"/>
<keyword evidence="4" id="KW-0732">Signal</keyword>
<feature type="domain" description="Calcineurin-like phosphoesterase" evidence="10">
    <location>
        <begin position="34"/>
        <end position="253"/>
    </location>
</feature>
<evidence type="ECO:0000256" key="5">
    <source>
        <dbReference type="ARBA" id="ARBA00022801"/>
    </source>
</evidence>
<evidence type="ECO:0000256" key="6">
    <source>
        <dbReference type="PIRNR" id="PIRNR000898"/>
    </source>
</evidence>
<dbReference type="PANTHER" id="PTHR10161">
    <property type="entry name" value="TARTRATE-RESISTANT ACID PHOSPHATASE TYPE 5"/>
    <property type="match status" value="1"/>
</dbReference>
<dbReference type="Gene3D" id="3.60.21.10">
    <property type="match status" value="1"/>
</dbReference>
<evidence type="ECO:0000259" key="10">
    <source>
        <dbReference type="Pfam" id="PF00149"/>
    </source>
</evidence>
<feature type="binding site" evidence="7">
    <location>
        <position position="78"/>
    </location>
    <ligand>
        <name>Fe cation</name>
        <dbReference type="ChEBI" id="CHEBI:24875"/>
        <label>2</label>
    </ligand>
</feature>
<dbReference type="InterPro" id="IPR004843">
    <property type="entry name" value="Calcineurin-like_PHP"/>
</dbReference>
<dbReference type="GO" id="GO:0045453">
    <property type="term" value="P:bone resorption"/>
    <property type="evidence" value="ECO:0007669"/>
    <property type="project" value="TreeGrafter"/>
</dbReference>
<dbReference type="GO" id="GO:0003993">
    <property type="term" value="F:acid phosphatase activity"/>
    <property type="evidence" value="ECO:0007669"/>
    <property type="project" value="UniProtKB-UniRule"/>
</dbReference>
<name>A0A6B9CM84_DUGJA</name>
<evidence type="ECO:0000313" key="11">
    <source>
        <dbReference type="EMBL" id="QGW52010.1"/>
    </source>
</evidence>
<evidence type="ECO:0000256" key="9">
    <source>
        <dbReference type="PIRSR" id="PIRSR000898-3"/>
    </source>
</evidence>
<keyword evidence="6 7" id="KW-0408">Iron</keyword>
<dbReference type="AlphaFoldDB" id="A0A6B9CM84"/>
<keyword evidence="7" id="KW-0479">Metal-binding</keyword>
<feature type="glycosylation site" description="N-linked (GlcNAc...) asparagine" evidence="9">
    <location>
        <position position="122"/>
    </location>
</feature>